<evidence type="ECO:0000259" key="2">
    <source>
        <dbReference type="PROSITE" id="PS50110"/>
    </source>
</evidence>
<feature type="modified residue" description="4-aspartylphosphate" evidence="1">
    <location>
        <position position="53"/>
    </location>
</feature>
<protein>
    <submittedName>
        <fullName evidence="3">Response regulator</fullName>
    </submittedName>
</protein>
<dbReference type="InterPro" id="IPR011006">
    <property type="entry name" value="CheY-like_superfamily"/>
</dbReference>
<organism evidence="3 4">
    <name type="scientific">Coraliomargarita algicola</name>
    <dbReference type="NCBI Taxonomy" id="3092156"/>
    <lineage>
        <taxon>Bacteria</taxon>
        <taxon>Pseudomonadati</taxon>
        <taxon>Verrucomicrobiota</taxon>
        <taxon>Opitutia</taxon>
        <taxon>Puniceicoccales</taxon>
        <taxon>Coraliomargaritaceae</taxon>
        <taxon>Coraliomargarita</taxon>
    </lineage>
</organism>
<reference evidence="3 4" key="1">
    <citation type="submission" date="2023-11" db="EMBL/GenBank/DDBJ databases">
        <title>Coraliomargarita sp. nov., isolated from marine algae.</title>
        <authorList>
            <person name="Lee J.K."/>
            <person name="Baek J.H."/>
            <person name="Kim J.M."/>
            <person name="Choi D.G."/>
            <person name="Jeon C.O."/>
        </authorList>
    </citation>
    <scope>NUCLEOTIDE SEQUENCE [LARGE SCALE GENOMIC DNA]</scope>
    <source>
        <strain evidence="3 4">J2-16</strain>
    </source>
</reference>
<evidence type="ECO:0000313" key="4">
    <source>
        <dbReference type="Proteomes" id="UP001324993"/>
    </source>
</evidence>
<dbReference type="RefSeq" id="WP_319832319.1">
    <property type="nucleotide sequence ID" value="NZ_CP138858.1"/>
</dbReference>
<dbReference type="Gene3D" id="3.40.50.2300">
    <property type="match status" value="1"/>
</dbReference>
<accession>A0ABZ0RJT4</accession>
<dbReference type="InterPro" id="IPR001789">
    <property type="entry name" value="Sig_transdc_resp-reg_receiver"/>
</dbReference>
<feature type="domain" description="Response regulatory" evidence="2">
    <location>
        <begin position="2"/>
        <end position="117"/>
    </location>
</feature>
<sequence length="171" mass="18766">MNVLFIEDEKELAAMGAAQLEMKGFTVFLASDLAAARAILEDRARTVHFVISDHRLPDGFGVDFMIEIHGKFSQGKCAVVSGCLTAQDIERLEAHEIPYYHKPLLYGNLIDDLRRKHAARAAIPVPAPVPAEPTATAQVATPEVGQASAGAELNEATRPATKRKRYKIWPF</sequence>
<dbReference type="Proteomes" id="UP001324993">
    <property type="component" value="Chromosome"/>
</dbReference>
<proteinExistence type="predicted"/>
<keyword evidence="1" id="KW-0597">Phosphoprotein</keyword>
<dbReference type="Pfam" id="PF00072">
    <property type="entry name" value="Response_reg"/>
    <property type="match status" value="1"/>
</dbReference>
<dbReference type="EMBL" id="CP138858">
    <property type="protein sequence ID" value="WPJ95436.1"/>
    <property type="molecule type" value="Genomic_DNA"/>
</dbReference>
<keyword evidence="4" id="KW-1185">Reference proteome</keyword>
<evidence type="ECO:0000313" key="3">
    <source>
        <dbReference type="EMBL" id="WPJ95436.1"/>
    </source>
</evidence>
<dbReference type="SUPFAM" id="SSF52172">
    <property type="entry name" value="CheY-like"/>
    <property type="match status" value="1"/>
</dbReference>
<name>A0ABZ0RJT4_9BACT</name>
<dbReference type="PROSITE" id="PS50110">
    <property type="entry name" value="RESPONSE_REGULATORY"/>
    <property type="match status" value="1"/>
</dbReference>
<evidence type="ECO:0000256" key="1">
    <source>
        <dbReference type="PROSITE-ProRule" id="PRU00169"/>
    </source>
</evidence>
<gene>
    <name evidence="3" type="ORF">SH580_18615</name>
</gene>